<sequence>MSEPSTENDAQREFWNGPVAESWVARADHFERGFTGITETLLDFVAPEPDMNVLDIGCGAGALTAVLAKRVAPGKAVGLDISSLFIEAARARYGAFAEFHEADAADAPFTPEYDLVTSRFGLMFFADPWRAFANIRKALKPGGRLAFTCWCPMVEVPSLIEPYRAAEPFLPPAEPTPPNAPGPFGLADSDRTRKILSDSGWRDIRIEKAMPTSLLGTTLEEALDQTLNLGPLARQTRELDPAAKARVREAITPVVKSFRSEEGYTPKVAIWLVEARA</sequence>
<accession>A0A846N357</accession>
<dbReference type="PANTHER" id="PTHR43464">
    <property type="entry name" value="METHYLTRANSFERASE"/>
    <property type="match status" value="1"/>
</dbReference>
<keyword evidence="3" id="KW-1185">Reference proteome</keyword>
<reference evidence="2 3" key="1">
    <citation type="submission" date="2020-03" db="EMBL/GenBank/DDBJ databases">
        <title>Genomic Encyclopedia of Type Strains, Phase IV (KMG-IV): sequencing the most valuable type-strain genomes for metagenomic binning, comparative biology and taxonomic classification.</title>
        <authorList>
            <person name="Goeker M."/>
        </authorList>
    </citation>
    <scope>NUCLEOTIDE SEQUENCE [LARGE SCALE GENOMIC DNA]</scope>
    <source>
        <strain evidence="2 3">DSM 19867</strain>
    </source>
</reference>
<dbReference type="EMBL" id="JAASRM010000001">
    <property type="protein sequence ID" value="NIK90398.1"/>
    <property type="molecule type" value="Genomic_DNA"/>
</dbReference>
<dbReference type="CDD" id="cd02440">
    <property type="entry name" value="AdoMet_MTases"/>
    <property type="match status" value="1"/>
</dbReference>
<comment type="caution">
    <text evidence="2">The sequence shown here is derived from an EMBL/GenBank/DDBJ whole genome shotgun (WGS) entry which is preliminary data.</text>
</comment>
<dbReference type="InterPro" id="IPR013216">
    <property type="entry name" value="Methyltransf_11"/>
</dbReference>
<protein>
    <submittedName>
        <fullName evidence="2">SAM-dependent methyltransferase</fullName>
    </submittedName>
</protein>
<keyword evidence="2" id="KW-0489">Methyltransferase</keyword>
<gene>
    <name evidence="2" type="ORF">FHS83_003716</name>
</gene>
<feature type="domain" description="Methyltransferase type 11" evidence="1">
    <location>
        <begin position="54"/>
        <end position="147"/>
    </location>
</feature>
<dbReference type="GO" id="GO:0008757">
    <property type="term" value="F:S-adenosylmethionine-dependent methyltransferase activity"/>
    <property type="evidence" value="ECO:0007669"/>
    <property type="project" value="InterPro"/>
</dbReference>
<evidence type="ECO:0000313" key="2">
    <source>
        <dbReference type="EMBL" id="NIK90398.1"/>
    </source>
</evidence>
<organism evidence="2 3">
    <name type="scientific">Rhizomicrobium palustre</name>
    <dbReference type="NCBI Taxonomy" id="189966"/>
    <lineage>
        <taxon>Bacteria</taxon>
        <taxon>Pseudomonadati</taxon>
        <taxon>Pseudomonadota</taxon>
        <taxon>Alphaproteobacteria</taxon>
        <taxon>Micropepsales</taxon>
        <taxon>Micropepsaceae</taxon>
        <taxon>Rhizomicrobium</taxon>
    </lineage>
</organism>
<dbReference type="RefSeq" id="WP_167084923.1">
    <property type="nucleotide sequence ID" value="NZ_BAAADC010000001.1"/>
</dbReference>
<name>A0A846N357_9PROT</name>
<proteinExistence type="predicted"/>
<keyword evidence="2" id="KW-0808">Transferase</keyword>
<evidence type="ECO:0000313" key="3">
    <source>
        <dbReference type="Proteomes" id="UP000570514"/>
    </source>
</evidence>
<dbReference type="Gene3D" id="3.40.50.150">
    <property type="entry name" value="Vaccinia Virus protein VP39"/>
    <property type="match status" value="1"/>
</dbReference>
<dbReference type="InterPro" id="IPR029063">
    <property type="entry name" value="SAM-dependent_MTases_sf"/>
</dbReference>
<dbReference type="SUPFAM" id="SSF53335">
    <property type="entry name" value="S-adenosyl-L-methionine-dependent methyltransferases"/>
    <property type="match status" value="1"/>
</dbReference>
<dbReference type="Pfam" id="PF08241">
    <property type="entry name" value="Methyltransf_11"/>
    <property type="match status" value="1"/>
</dbReference>
<dbReference type="GO" id="GO:0032259">
    <property type="term" value="P:methylation"/>
    <property type="evidence" value="ECO:0007669"/>
    <property type="project" value="UniProtKB-KW"/>
</dbReference>
<dbReference type="Proteomes" id="UP000570514">
    <property type="component" value="Unassembled WGS sequence"/>
</dbReference>
<evidence type="ECO:0000259" key="1">
    <source>
        <dbReference type="Pfam" id="PF08241"/>
    </source>
</evidence>
<dbReference type="AlphaFoldDB" id="A0A846N357"/>